<accession>A0A6J7VZ98</accession>
<evidence type="ECO:0000313" key="4">
    <source>
        <dbReference type="EMBL" id="CAB5135479.1"/>
    </source>
</evidence>
<protein>
    <submittedName>
        <fullName evidence="4">Unannotated protein</fullName>
    </submittedName>
</protein>
<dbReference type="EMBL" id="CAESAH010000005">
    <property type="protein sequence ID" value="CAB4332725.1"/>
    <property type="molecule type" value="Genomic_DNA"/>
</dbReference>
<reference evidence="4" key="1">
    <citation type="submission" date="2020-05" db="EMBL/GenBank/DDBJ databases">
        <authorList>
            <person name="Chiriac C."/>
            <person name="Salcher M."/>
            <person name="Ghai R."/>
            <person name="Kavagutti S V."/>
        </authorList>
    </citation>
    <scope>NUCLEOTIDE SEQUENCE</scope>
</reference>
<gene>
    <name evidence="2" type="ORF">UFOPK2731_00302</name>
    <name evidence="3" type="ORF">UFOPK3161_00226</name>
    <name evidence="1" type="ORF">UFOPK3962_00334</name>
    <name evidence="4" type="ORF">UFOPK4427_00150</name>
</gene>
<dbReference type="EMBL" id="CAFBRY010000002">
    <property type="protein sequence ID" value="CAB5135479.1"/>
    <property type="molecule type" value="Genomic_DNA"/>
</dbReference>
<dbReference type="EMBL" id="CAFABC010000003">
    <property type="protein sequence ID" value="CAB4816255.1"/>
    <property type="molecule type" value="Genomic_DNA"/>
</dbReference>
<evidence type="ECO:0000313" key="1">
    <source>
        <dbReference type="EMBL" id="CAB4332725.1"/>
    </source>
</evidence>
<evidence type="ECO:0000313" key="2">
    <source>
        <dbReference type="EMBL" id="CAB4723243.1"/>
    </source>
</evidence>
<dbReference type="EMBL" id="CAEZYO010000005">
    <property type="protein sequence ID" value="CAB4723243.1"/>
    <property type="molecule type" value="Genomic_DNA"/>
</dbReference>
<proteinExistence type="predicted"/>
<organism evidence="4">
    <name type="scientific">freshwater metagenome</name>
    <dbReference type="NCBI Taxonomy" id="449393"/>
    <lineage>
        <taxon>unclassified sequences</taxon>
        <taxon>metagenomes</taxon>
        <taxon>ecological metagenomes</taxon>
    </lineage>
</organism>
<name>A0A6J7VZ98_9ZZZZ</name>
<evidence type="ECO:0000313" key="3">
    <source>
        <dbReference type="EMBL" id="CAB4816255.1"/>
    </source>
</evidence>
<dbReference type="AlphaFoldDB" id="A0A6J7VZ98"/>
<sequence length="630" mass="61543">MSTKTTFKRVALVAVAAMGLGMVSTVSANAAAYTGTVAYSGFSVTGAYAGTGTTAGTQVVGGTATLTWTVTGVDVSAAAASVATISTTGVGTITSASVDGDGTTATHDPSISAAGNATAVSAATGLTFPNTTIQWNGAYGNTGIAAGETEVVTFTVTSTVAGTQTFTSTLLNSSGTPIATKTATITWGAATSTALSTTNSYLSVQNTTCVAAGASHAADVVAAYAQEDGVATATAKVCAYVRDASGNLMSNGTAYITVDKGTLNAYSSTVTDGVLATAITWTANAAYPGSAKVTITVVDAASNVGTLSQTFAWLGGTPATLALANSYYSSAAGGTMQTVYTTNVATDGGKLRALLLTYKDANGNVISGHGDANLAWTIDSSGTATAPTARTSDSLGATVAMASSASRFLISGGDLVSVDCSASSSYEKLTITAWSKNSAAAWISSNSVDYYCASGTVATVSVTPAATTVAKAGNTTVNVEAKDANGYPVPDGTSVSLTATNGSAINTPVTTTTNGKFSTAAVFSASSGDSQSVVSATAGKITASSTITVGSGEDTAAADAAAEATDAANAATDAANAAAEAADAATAAAQDAADAVAALSAQVSTMISALKAQLTSLTNLVIKIQKKVKA</sequence>